<comment type="cofactor">
    <cofactor evidence="7">
        <name>[2Fe-2S] cluster</name>
        <dbReference type="ChEBI" id="CHEBI:190135"/>
    </cofactor>
</comment>
<dbReference type="InterPro" id="IPR013785">
    <property type="entry name" value="Aldolase_TIM"/>
</dbReference>
<dbReference type="InterPro" id="IPR034428">
    <property type="entry name" value="ThiH/NoCL/HydG-like"/>
</dbReference>
<gene>
    <name evidence="9" type="ORF">A3K49_03550</name>
</gene>
<dbReference type="Pfam" id="PF06968">
    <property type="entry name" value="BATS"/>
    <property type="match status" value="1"/>
</dbReference>
<evidence type="ECO:0000256" key="6">
    <source>
        <dbReference type="ARBA" id="ARBA00023014"/>
    </source>
</evidence>
<dbReference type="InterPro" id="IPR007197">
    <property type="entry name" value="rSAM"/>
</dbReference>
<protein>
    <submittedName>
        <fullName evidence="9">[FeFe] hydrogenase H-cluster radical SAM maturase HydG</fullName>
    </submittedName>
</protein>
<reference evidence="9 10" key="1">
    <citation type="journal article" date="2016" name="Nat. Commun.">
        <title>Thousands of microbial genomes shed light on interconnected biogeochemical processes in an aquifer system.</title>
        <authorList>
            <person name="Anantharaman K."/>
            <person name="Brown C.T."/>
            <person name="Hug L.A."/>
            <person name="Sharon I."/>
            <person name="Castelle C.J."/>
            <person name="Probst A.J."/>
            <person name="Thomas B.C."/>
            <person name="Singh A."/>
            <person name="Wilkins M.J."/>
            <person name="Karaoz U."/>
            <person name="Brodie E.L."/>
            <person name="Williams K.H."/>
            <person name="Hubbard S.S."/>
            <person name="Banfield J.F."/>
        </authorList>
    </citation>
    <scope>NUCLEOTIDE SEQUENCE [LARGE SCALE GENOMIC DNA]</scope>
</reference>
<evidence type="ECO:0000256" key="5">
    <source>
        <dbReference type="ARBA" id="ARBA00023004"/>
    </source>
</evidence>
<dbReference type="SFLD" id="SFLDG01081">
    <property type="entry name" value="cleavage_of_the_Ca-Cb_bond_in"/>
    <property type="match status" value="1"/>
</dbReference>
<organism evidence="9 10">
    <name type="scientific">candidate division WOR-1 bacterium RIFOXYC12_FULL_54_18</name>
    <dbReference type="NCBI Taxonomy" id="1802584"/>
    <lineage>
        <taxon>Bacteria</taxon>
        <taxon>Bacillati</taxon>
        <taxon>Saganbacteria</taxon>
    </lineage>
</organism>
<dbReference type="GO" id="GO:0044272">
    <property type="term" value="P:sulfur compound biosynthetic process"/>
    <property type="evidence" value="ECO:0007669"/>
    <property type="project" value="UniProtKB-ARBA"/>
</dbReference>
<dbReference type="SFLD" id="SFLDF00319">
    <property type="entry name" value="Fe_hydrogenase_maturase_(HydG"/>
    <property type="match status" value="1"/>
</dbReference>
<dbReference type="Gene3D" id="3.20.20.70">
    <property type="entry name" value="Aldolase class I"/>
    <property type="match status" value="1"/>
</dbReference>
<comment type="cofactor">
    <cofactor evidence="1">
        <name>[4Fe-4S] cluster</name>
        <dbReference type="ChEBI" id="CHEBI:49883"/>
    </cofactor>
</comment>
<keyword evidence="2" id="KW-0004">4Fe-4S</keyword>
<dbReference type="Pfam" id="PF04055">
    <property type="entry name" value="Radical_SAM"/>
    <property type="match status" value="1"/>
</dbReference>
<comment type="caution">
    <text evidence="9">The sequence shown here is derived from an EMBL/GenBank/DDBJ whole genome shotgun (WGS) entry which is preliminary data.</text>
</comment>
<dbReference type="SFLD" id="SFLDS00029">
    <property type="entry name" value="Radical_SAM"/>
    <property type="match status" value="1"/>
</dbReference>
<dbReference type="GO" id="GO:0046872">
    <property type="term" value="F:metal ion binding"/>
    <property type="evidence" value="ECO:0007669"/>
    <property type="project" value="UniProtKB-KW"/>
</dbReference>
<keyword evidence="4" id="KW-0479">Metal-binding</keyword>
<dbReference type="SMART" id="SM00876">
    <property type="entry name" value="BATS"/>
    <property type="match status" value="1"/>
</dbReference>
<evidence type="ECO:0000256" key="4">
    <source>
        <dbReference type="ARBA" id="ARBA00022723"/>
    </source>
</evidence>
<keyword evidence="3" id="KW-0949">S-adenosyl-L-methionine</keyword>
<proteinExistence type="predicted"/>
<dbReference type="Proteomes" id="UP000178602">
    <property type="component" value="Unassembled WGS sequence"/>
</dbReference>
<dbReference type="InterPro" id="IPR058240">
    <property type="entry name" value="rSAM_sf"/>
</dbReference>
<dbReference type="GO" id="GO:0003824">
    <property type="term" value="F:catalytic activity"/>
    <property type="evidence" value="ECO:0007669"/>
    <property type="project" value="InterPro"/>
</dbReference>
<name>A0A1F4T5I8_UNCSA</name>
<dbReference type="SFLD" id="SFLDG01060">
    <property type="entry name" value="BATS_domain_containing"/>
    <property type="match status" value="1"/>
</dbReference>
<dbReference type="AlphaFoldDB" id="A0A1F4T5I8"/>
<keyword evidence="5" id="KW-0408">Iron</keyword>
<dbReference type="InterPro" id="IPR010722">
    <property type="entry name" value="BATS_dom"/>
</dbReference>
<feature type="domain" description="Radical SAM core" evidence="8">
    <location>
        <begin position="68"/>
        <end position="301"/>
    </location>
</feature>
<dbReference type="PANTHER" id="PTHR43583:SF2">
    <property type="entry name" value="THIAZOLE BIOSYNTHESIS PROTEIN"/>
    <property type="match status" value="1"/>
</dbReference>
<evidence type="ECO:0000256" key="7">
    <source>
        <dbReference type="ARBA" id="ARBA00034078"/>
    </source>
</evidence>
<dbReference type="InterPro" id="IPR024007">
    <property type="entry name" value="FeFe-hyd_mat_HydG"/>
</dbReference>
<evidence type="ECO:0000259" key="8">
    <source>
        <dbReference type="PROSITE" id="PS51918"/>
    </source>
</evidence>
<accession>A0A1F4T5I8</accession>
<dbReference type="InterPro" id="IPR006638">
    <property type="entry name" value="Elp3/MiaA/NifB-like_rSAM"/>
</dbReference>
<evidence type="ECO:0000256" key="1">
    <source>
        <dbReference type="ARBA" id="ARBA00001966"/>
    </source>
</evidence>
<evidence type="ECO:0000256" key="3">
    <source>
        <dbReference type="ARBA" id="ARBA00022691"/>
    </source>
</evidence>
<dbReference type="SMART" id="SM00729">
    <property type="entry name" value="Elp3"/>
    <property type="match status" value="1"/>
</dbReference>
<dbReference type="SUPFAM" id="SSF102114">
    <property type="entry name" value="Radical SAM enzymes"/>
    <property type="match status" value="1"/>
</dbReference>
<keyword evidence="6" id="KW-0411">Iron-sulfur</keyword>
<dbReference type="NCBIfam" id="TIGR03955">
    <property type="entry name" value="rSAM_HydG"/>
    <property type="match status" value="1"/>
</dbReference>
<dbReference type="PANTHER" id="PTHR43583">
    <property type="entry name" value="2-IMINOACETATE SYNTHASE"/>
    <property type="match status" value="1"/>
</dbReference>
<dbReference type="PROSITE" id="PS51918">
    <property type="entry name" value="RADICAL_SAM"/>
    <property type="match status" value="1"/>
</dbReference>
<dbReference type="GO" id="GO:0051539">
    <property type="term" value="F:4 iron, 4 sulfur cluster binding"/>
    <property type="evidence" value="ECO:0007669"/>
    <property type="project" value="UniProtKB-KW"/>
</dbReference>
<dbReference type="CDD" id="cd01335">
    <property type="entry name" value="Radical_SAM"/>
    <property type="match status" value="1"/>
</dbReference>
<dbReference type="EMBL" id="MEUG01000001">
    <property type="protein sequence ID" value="OGC28055.1"/>
    <property type="molecule type" value="Genomic_DNA"/>
</dbReference>
<evidence type="ECO:0000313" key="10">
    <source>
        <dbReference type="Proteomes" id="UP000178602"/>
    </source>
</evidence>
<dbReference type="GO" id="GO:0042364">
    <property type="term" value="P:water-soluble vitamin biosynthetic process"/>
    <property type="evidence" value="ECO:0007669"/>
    <property type="project" value="UniProtKB-ARBA"/>
</dbReference>
<evidence type="ECO:0000313" key="9">
    <source>
        <dbReference type="EMBL" id="OGC28055.1"/>
    </source>
</evidence>
<sequence length="461" mass="52161">MIINEAEIGSLLVRAKKPDPVRIREILAKAEESQGLLPEETAILLQCEDKDLVGQIFQTARKVKEQIYGKRVVLFAPLYVTNECVNNCLYCGFRKDNTGLTRKTLSLAEIAEEVMILEKIGQKRILMVFGEHPKYANIDFIEQAIDRAYSVKIEKGEIRRINVNLAPLSLEDFKRLKAAKIGTYQAFQETYHRETYIKMHPSGKKADYEWRLSAFDRAQRAGIDDLGAGVLFGLYDYKFEVLALLFHSMHLEKEYGSGPHTISVPRLEPALNAPAANRPPHPVSNDEFKKLVAIIRLAVPYTGLILSTRESAGLRDELVGLGISQISAGSRTYPGGYKDQLAHVEVEEQFQIEDTRPLDQVIYDLCDKGCIPSFCTACYRLGRTGENFMGFAKTGFIRDFCTPNALLTFKEYLLDFASPATRQVGEKVLAKHLEGIEDRVVLERTVDKIRQLQQGKRDLYF</sequence>
<evidence type="ECO:0000256" key="2">
    <source>
        <dbReference type="ARBA" id="ARBA00022485"/>
    </source>
</evidence>